<dbReference type="InterPro" id="IPR032675">
    <property type="entry name" value="LRR_dom_sf"/>
</dbReference>
<accession>A0A2P5AD13</accession>
<reference evidence="2" key="1">
    <citation type="submission" date="2016-06" db="EMBL/GenBank/DDBJ databases">
        <title>Parallel loss of symbiosis genes in relatives of nitrogen-fixing non-legume Parasponia.</title>
        <authorList>
            <person name="Van Velzen R."/>
            <person name="Holmer R."/>
            <person name="Bu F."/>
            <person name="Rutten L."/>
            <person name="Van Zeijl A."/>
            <person name="Liu W."/>
            <person name="Santuari L."/>
            <person name="Cao Q."/>
            <person name="Sharma T."/>
            <person name="Shen D."/>
            <person name="Roswanjaya Y."/>
            <person name="Wardhani T."/>
            <person name="Kalhor M.S."/>
            <person name="Jansen J."/>
            <person name="Van den Hoogen J."/>
            <person name="Gungor B."/>
            <person name="Hartog M."/>
            <person name="Hontelez J."/>
            <person name="Verver J."/>
            <person name="Yang W.-C."/>
            <person name="Schijlen E."/>
            <person name="Repin R."/>
            <person name="Schilthuizen M."/>
            <person name="Schranz E."/>
            <person name="Heidstra R."/>
            <person name="Miyata K."/>
            <person name="Fedorova E."/>
            <person name="Kohlen W."/>
            <person name="Bisseling T."/>
            <person name="Smit S."/>
            <person name="Geurts R."/>
        </authorList>
    </citation>
    <scope>NUCLEOTIDE SEQUENCE [LARGE SCALE GENOMIC DNA]</scope>
    <source>
        <strain evidence="2">cv. WU1-14</strain>
    </source>
</reference>
<sequence>MYIDDRLSGVKSHFLRLCCPSVCVSSSRSQTVINSLHASRMNWNLQLLSNLSSLIIEKYQHEDVESFPEEGLLPTTITVLEISELACLKTLDKKGFGELTCLKRLCIIGCAYLETLPKEGLPNSLQHLGILECPLLEAKSQREKGE</sequence>
<dbReference type="SUPFAM" id="SSF52058">
    <property type="entry name" value="L domain-like"/>
    <property type="match status" value="1"/>
</dbReference>
<dbReference type="EMBL" id="JXTB01000660">
    <property type="protein sequence ID" value="PON34425.1"/>
    <property type="molecule type" value="Genomic_DNA"/>
</dbReference>
<comment type="caution">
    <text evidence="1">The sequence shown here is derived from an EMBL/GenBank/DDBJ whole genome shotgun (WGS) entry which is preliminary data.</text>
</comment>
<gene>
    <name evidence="1" type="ORF">PanWU01x14_344550</name>
</gene>
<name>A0A2P5AD13_PARAD</name>
<dbReference type="OrthoDB" id="26890at2759"/>
<dbReference type="Gene3D" id="3.80.10.10">
    <property type="entry name" value="Ribonuclease Inhibitor"/>
    <property type="match status" value="1"/>
</dbReference>
<keyword evidence="2" id="KW-1185">Reference proteome</keyword>
<protein>
    <submittedName>
        <fullName evidence="1">LRR domain containing protein</fullName>
    </submittedName>
</protein>
<evidence type="ECO:0000313" key="2">
    <source>
        <dbReference type="Proteomes" id="UP000237105"/>
    </source>
</evidence>
<dbReference type="Proteomes" id="UP000237105">
    <property type="component" value="Unassembled WGS sequence"/>
</dbReference>
<evidence type="ECO:0000313" key="1">
    <source>
        <dbReference type="EMBL" id="PON34425.1"/>
    </source>
</evidence>
<proteinExistence type="predicted"/>
<organism evidence="1 2">
    <name type="scientific">Parasponia andersonii</name>
    <name type="common">Sponia andersonii</name>
    <dbReference type="NCBI Taxonomy" id="3476"/>
    <lineage>
        <taxon>Eukaryota</taxon>
        <taxon>Viridiplantae</taxon>
        <taxon>Streptophyta</taxon>
        <taxon>Embryophyta</taxon>
        <taxon>Tracheophyta</taxon>
        <taxon>Spermatophyta</taxon>
        <taxon>Magnoliopsida</taxon>
        <taxon>eudicotyledons</taxon>
        <taxon>Gunneridae</taxon>
        <taxon>Pentapetalae</taxon>
        <taxon>rosids</taxon>
        <taxon>fabids</taxon>
        <taxon>Rosales</taxon>
        <taxon>Cannabaceae</taxon>
        <taxon>Parasponia</taxon>
    </lineage>
</organism>
<dbReference type="AlphaFoldDB" id="A0A2P5AD13"/>